<organism evidence="2 3">
    <name type="scientific">Nocardioides soli</name>
    <dbReference type="NCBI Taxonomy" id="1036020"/>
    <lineage>
        <taxon>Bacteria</taxon>
        <taxon>Bacillati</taxon>
        <taxon>Actinomycetota</taxon>
        <taxon>Actinomycetes</taxon>
        <taxon>Propionibacteriales</taxon>
        <taxon>Nocardioidaceae</taxon>
        <taxon>Nocardioides</taxon>
    </lineage>
</organism>
<dbReference type="EMBL" id="JACHWR010000005">
    <property type="protein sequence ID" value="MBB3045294.1"/>
    <property type="molecule type" value="Genomic_DNA"/>
</dbReference>
<proteinExistence type="predicted"/>
<dbReference type="InterPro" id="IPR054209">
    <property type="entry name" value="DUF6916"/>
</dbReference>
<dbReference type="Proteomes" id="UP000589626">
    <property type="component" value="Unassembled WGS sequence"/>
</dbReference>
<dbReference type="RefSeq" id="WP_183595278.1">
    <property type="nucleotide sequence ID" value="NZ_JACHWR010000005.1"/>
</dbReference>
<evidence type="ECO:0000313" key="3">
    <source>
        <dbReference type="Proteomes" id="UP000589626"/>
    </source>
</evidence>
<protein>
    <recommendedName>
        <fullName evidence="1">DUF6916 domain-containing protein</fullName>
    </recommendedName>
</protein>
<gene>
    <name evidence="2" type="ORF">FHU40_005147</name>
</gene>
<evidence type="ECO:0000259" key="1">
    <source>
        <dbReference type="Pfam" id="PF21880"/>
    </source>
</evidence>
<keyword evidence="3" id="KW-1185">Reference proteome</keyword>
<dbReference type="AlphaFoldDB" id="A0A7W4W0U3"/>
<sequence length="137" mass="15317">MPPLTRRVLLGSTALVALVQPLIDPVQAFAAGRTGERLYRRGRFKRRRGRRFRLSDGAVTYRAKLVKVRNLPDGTAGDQEQFSLLFRTARRLPADGGTYTLQRAGFVPTALFVVPLGASGRLCEAVINSAPRRRRRR</sequence>
<dbReference type="Pfam" id="PF21880">
    <property type="entry name" value="DUF6916"/>
    <property type="match status" value="1"/>
</dbReference>
<evidence type="ECO:0000313" key="2">
    <source>
        <dbReference type="EMBL" id="MBB3045294.1"/>
    </source>
</evidence>
<accession>A0A7W4W0U3</accession>
<comment type="caution">
    <text evidence="2">The sequence shown here is derived from an EMBL/GenBank/DDBJ whole genome shotgun (WGS) entry which is preliminary data.</text>
</comment>
<reference evidence="2 3" key="1">
    <citation type="submission" date="2020-08" db="EMBL/GenBank/DDBJ databases">
        <title>Sequencing the genomes of 1000 actinobacteria strains.</title>
        <authorList>
            <person name="Klenk H.-P."/>
        </authorList>
    </citation>
    <scope>NUCLEOTIDE SEQUENCE [LARGE SCALE GENOMIC DNA]</scope>
    <source>
        <strain evidence="2 3">DSM 105498</strain>
    </source>
</reference>
<name>A0A7W4W0U3_9ACTN</name>
<feature type="domain" description="DUF6916" evidence="1">
    <location>
        <begin position="43"/>
        <end position="126"/>
    </location>
</feature>